<evidence type="ECO:0000313" key="12">
    <source>
        <dbReference type="EMBL" id="TRM62898.1"/>
    </source>
</evidence>
<dbReference type="InterPro" id="IPR001722">
    <property type="entry name" value="Glyco_hydro_7"/>
</dbReference>
<keyword evidence="7 9" id="KW-0326">Glycosidase</keyword>
<evidence type="ECO:0000256" key="11">
    <source>
        <dbReference type="SAM" id="SignalP"/>
    </source>
</evidence>
<evidence type="ECO:0000256" key="10">
    <source>
        <dbReference type="SAM" id="MobiDB-lite"/>
    </source>
</evidence>
<evidence type="ECO:0000256" key="4">
    <source>
        <dbReference type="ARBA" id="ARBA00022801"/>
    </source>
</evidence>
<dbReference type="SUPFAM" id="SSF49899">
    <property type="entry name" value="Concanavalin A-like lectins/glucanases"/>
    <property type="match status" value="1"/>
</dbReference>
<organism evidence="12 13">
    <name type="scientific">Schizophyllum amplum</name>
    <dbReference type="NCBI Taxonomy" id="97359"/>
    <lineage>
        <taxon>Eukaryota</taxon>
        <taxon>Fungi</taxon>
        <taxon>Dikarya</taxon>
        <taxon>Basidiomycota</taxon>
        <taxon>Agaricomycotina</taxon>
        <taxon>Agaricomycetes</taxon>
        <taxon>Agaricomycetidae</taxon>
        <taxon>Agaricales</taxon>
        <taxon>Schizophyllaceae</taxon>
        <taxon>Schizophyllum</taxon>
    </lineage>
</organism>
<dbReference type="Pfam" id="PF00840">
    <property type="entry name" value="Glyco_hydro_7"/>
    <property type="match status" value="1"/>
</dbReference>
<feature type="region of interest" description="Disordered" evidence="10">
    <location>
        <begin position="411"/>
        <end position="440"/>
    </location>
</feature>
<evidence type="ECO:0000313" key="13">
    <source>
        <dbReference type="Proteomes" id="UP000320762"/>
    </source>
</evidence>
<dbReference type="Proteomes" id="UP000320762">
    <property type="component" value="Unassembled WGS sequence"/>
</dbReference>
<evidence type="ECO:0000256" key="9">
    <source>
        <dbReference type="RuleBase" id="RU361164"/>
    </source>
</evidence>
<keyword evidence="13" id="KW-1185">Reference proteome</keyword>
<evidence type="ECO:0000256" key="7">
    <source>
        <dbReference type="ARBA" id="ARBA00023295"/>
    </source>
</evidence>
<dbReference type="CDD" id="cd07999">
    <property type="entry name" value="GH7_CBH_EG"/>
    <property type="match status" value="1"/>
</dbReference>
<dbReference type="EC" id="3.2.1.-" evidence="9"/>
<feature type="signal peptide" evidence="11">
    <location>
        <begin position="1"/>
        <end position="18"/>
    </location>
</feature>
<comment type="similarity">
    <text evidence="2 9">Belongs to the glycosyl hydrolase 7 (cellulase C) family.</text>
</comment>
<dbReference type="GO" id="GO:0030245">
    <property type="term" value="P:cellulose catabolic process"/>
    <property type="evidence" value="ECO:0007669"/>
    <property type="project" value="UniProtKB-KW"/>
</dbReference>
<protein>
    <recommendedName>
        <fullName evidence="9">Glucanase</fullName>
        <ecNumber evidence="9">3.2.1.-</ecNumber>
    </recommendedName>
</protein>
<dbReference type="PRINTS" id="PR00734">
    <property type="entry name" value="GLHYDRLASE7"/>
</dbReference>
<comment type="caution">
    <text evidence="12">The sequence shown here is derived from an EMBL/GenBank/DDBJ whole genome shotgun (WGS) entry which is preliminary data.</text>
</comment>
<dbReference type="STRING" id="97359.A0A550CDL9"/>
<keyword evidence="5 9" id="KW-0136">Cellulose degradation</keyword>
<dbReference type="GO" id="GO:0016162">
    <property type="term" value="F:cellulose 1,4-beta-cellobiosidase activity"/>
    <property type="evidence" value="ECO:0007669"/>
    <property type="project" value="UniProtKB-EC"/>
</dbReference>
<gene>
    <name evidence="12" type="ORF">BD626DRAFT_457836</name>
</gene>
<keyword evidence="3 11" id="KW-0732">Signal</keyword>
<name>A0A550CDL9_9AGAR</name>
<dbReference type="Gene3D" id="2.70.100.10">
    <property type="entry name" value="Glycoside hydrolase, family 7, domain"/>
    <property type="match status" value="1"/>
</dbReference>
<proteinExistence type="inferred from homology"/>
<evidence type="ECO:0000256" key="3">
    <source>
        <dbReference type="ARBA" id="ARBA00022729"/>
    </source>
</evidence>
<dbReference type="PANTHER" id="PTHR33753">
    <property type="entry name" value="1,4-BETA-D-GLUCAN CELLOBIOHYDROLASE B"/>
    <property type="match status" value="1"/>
</dbReference>
<keyword evidence="6" id="KW-0119">Carbohydrate metabolism</keyword>
<keyword evidence="4 9" id="KW-0378">Hydrolase</keyword>
<sequence length="454" mass="48692">MFSLTALTALSLLTSARAQQVGTLQAESHPSLSYQTCTSSGCTTQSGEIVLDSNWRWTHQTNGSTNCYDGNEWDTAVCTDGETCASSCAIDGADYEGTYGISASGTGVTLTFVTEGQYSTNIGSRVYLMDSEDSYAVFQLKNQEFTFDVDMSNLPCGLNGAVYFVEMEADGGMGAYSGNKAGAKYGTGYCDAQCPHDIKFINGEANVEDWTPSPNDTNAGSGRYGTCCNEMDIWEANSQATAVTPHTCTVAGQTRCEGTDCGDGDERYDGVCDKDGCDFNSWRMGDETFIGEGMTIDTTQTITVVTQFITSDGTASGDLSEIRRIYVQNGQTIQNSVTAIEGMDEFDSITDEFCAQQKAAFSDETSFADRGGMSRMGESLENGMVLVMSLWDDHAANMLWLDSDYPLDRDASQPGVSRGPCSTDSGVPSDVESDSPGASVTYSNLRFGDLDTTY</sequence>
<dbReference type="AlphaFoldDB" id="A0A550CDL9"/>
<keyword evidence="8 9" id="KW-0624">Polysaccharide degradation</keyword>
<reference evidence="12 13" key="1">
    <citation type="journal article" date="2019" name="New Phytol.">
        <title>Comparative genomics reveals unique wood-decay strategies and fruiting body development in the Schizophyllaceae.</title>
        <authorList>
            <person name="Almasi E."/>
            <person name="Sahu N."/>
            <person name="Krizsan K."/>
            <person name="Balint B."/>
            <person name="Kovacs G.M."/>
            <person name="Kiss B."/>
            <person name="Cseklye J."/>
            <person name="Drula E."/>
            <person name="Henrissat B."/>
            <person name="Nagy I."/>
            <person name="Chovatia M."/>
            <person name="Adam C."/>
            <person name="LaButti K."/>
            <person name="Lipzen A."/>
            <person name="Riley R."/>
            <person name="Grigoriev I.V."/>
            <person name="Nagy L.G."/>
        </authorList>
    </citation>
    <scope>NUCLEOTIDE SEQUENCE [LARGE SCALE GENOMIC DNA]</scope>
    <source>
        <strain evidence="12 13">NL-1724</strain>
    </source>
</reference>
<evidence type="ECO:0000256" key="6">
    <source>
        <dbReference type="ARBA" id="ARBA00023277"/>
    </source>
</evidence>
<evidence type="ECO:0000256" key="8">
    <source>
        <dbReference type="ARBA" id="ARBA00023326"/>
    </source>
</evidence>
<evidence type="ECO:0000256" key="1">
    <source>
        <dbReference type="ARBA" id="ARBA00001641"/>
    </source>
</evidence>
<dbReference type="OrthoDB" id="412382at2759"/>
<comment type="catalytic activity">
    <reaction evidence="1">
        <text>Hydrolysis of (1-&gt;4)-beta-D-glucosidic linkages in cellulose and cellotetraose, releasing cellobiose from the non-reducing ends of the chains.</text>
        <dbReference type="EC" id="3.2.1.91"/>
    </reaction>
</comment>
<dbReference type="InterPro" id="IPR037019">
    <property type="entry name" value="Glyco_hydro_7_sf"/>
</dbReference>
<dbReference type="PANTHER" id="PTHR33753:SF2">
    <property type="entry name" value="GLYCOSIDE HYDROLASE FAMILY 7 PROTEIN"/>
    <property type="match status" value="1"/>
</dbReference>
<accession>A0A550CDL9</accession>
<dbReference type="EMBL" id="VDMD01000011">
    <property type="protein sequence ID" value="TRM62898.1"/>
    <property type="molecule type" value="Genomic_DNA"/>
</dbReference>
<evidence type="ECO:0000256" key="2">
    <source>
        <dbReference type="ARBA" id="ARBA00006044"/>
    </source>
</evidence>
<dbReference type="FunFam" id="2.70.100.10:FF:000001">
    <property type="entry name" value="Glucanase"/>
    <property type="match status" value="1"/>
</dbReference>
<dbReference type="InterPro" id="IPR013320">
    <property type="entry name" value="ConA-like_dom_sf"/>
</dbReference>
<feature type="chain" id="PRO_5021823547" description="Glucanase" evidence="11">
    <location>
        <begin position="19"/>
        <end position="454"/>
    </location>
</feature>
<evidence type="ECO:0000256" key="5">
    <source>
        <dbReference type="ARBA" id="ARBA00023001"/>
    </source>
</evidence>